<accession>A0A3N0YKG6</accession>
<dbReference type="Proteomes" id="UP000281406">
    <property type="component" value="Unassembled WGS sequence"/>
</dbReference>
<evidence type="ECO:0000256" key="1">
    <source>
        <dbReference type="SAM" id="MobiDB-lite"/>
    </source>
</evidence>
<comment type="caution">
    <text evidence="2">The sequence shown here is derived from an EMBL/GenBank/DDBJ whole genome shotgun (WGS) entry which is preliminary data.</text>
</comment>
<dbReference type="EMBL" id="RJVU01037189">
    <property type="protein sequence ID" value="ROL46755.1"/>
    <property type="molecule type" value="Genomic_DNA"/>
</dbReference>
<gene>
    <name evidence="2" type="ORF">DPX16_12648</name>
</gene>
<feature type="compositionally biased region" description="Basic and acidic residues" evidence="1">
    <location>
        <begin position="94"/>
        <end position="115"/>
    </location>
</feature>
<proteinExistence type="predicted"/>
<keyword evidence="3" id="KW-1185">Reference proteome</keyword>
<dbReference type="AlphaFoldDB" id="A0A3N0YKG6"/>
<protein>
    <submittedName>
        <fullName evidence="2">Uncharacterized protein</fullName>
    </submittedName>
</protein>
<feature type="region of interest" description="Disordered" evidence="1">
    <location>
        <begin position="94"/>
        <end position="124"/>
    </location>
</feature>
<evidence type="ECO:0000313" key="2">
    <source>
        <dbReference type="EMBL" id="ROL46755.1"/>
    </source>
</evidence>
<evidence type="ECO:0000313" key="3">
    <source>
        <dbReference type="Proteomes" id="UP000281406"/>
    </source>
</evidence>
<organism evidence="2 3">
    <name type="scientific">Anabarilius grahami</name>
    <name type="common">Kanglang fish</name>
    <name type="synonym">Barilius grahami</name>
    <dbReference type="NCBI Taxonomy" id="495550"/>
    <lineage>
        <taxon>Eukaryota</taxon>
        <taxon>Metazoa</taxon>
        <taxon>Chordata</taxon>
        <taxon>Craniata</taxon>
        <taxon>Vertebrata</taxon>
        <taxon>Euteleostomi</taxon>
        <taxon>Actinopterygii</taxon>
        <taxon>Neopterygii</taxon>
        <taxon>Teleostei</taxon>
        <taxon>Ostariophysi</taxon>
        <taxon>Cypriniformes</taxon>
        <taxon>Xenocyprididae</taxon>
        <taxon>Xenocypridinae</taxon>
        <taxon>Xenocypridinae incertae sedis</taxon>
        <taxon>Anabarilius</taxon>
    </lineage>
</organism>
<reference evidence="2 3" key="1">
    <citation type="submission" date="2018-10" db="EMBL/GenBank/DDBJ databases">
        <title>Genome assembly for a Yunnan-Guizhou Plateau 3E fish, Anabarilius grahami (Regan), and its evolutionary and genetic applications.</title>
        <authorList>
            <person name="Jiang W."/>
        </authorList>
    </citation>
    <scope>NUCLEOTIDE SEQUENCE [LARGE SCALE GENOMIC DNA]</scope>
    <source>
        <strain evidence="2">AG-KIZ</strain>
        <tissue evidence="2">Muscle</tissue>
    </source>
</reference>
<sequence length="124" mass="13692">MNGEYLVFSVAAQALRIGAYGFINKVQFYAGFTDRLKLKDGVVTAIMIPVMSRNRSSNKAGTVGAQEVDEELAKNCKHLGMLAGETRVESMVEGAKKEQMVEGSLEERMVDDSPERHRRQPGGR</sequence>
<name>A0A3N0YKG6_ANAGA</name>